<name>A0A392SWB4_9FABA</name>
<accession>A0A392SWB4</accession>
<protein>
    <submittedName>
        <fullName evidence="2">Putative pectinesterase/pectinesterase inhibitor 21-like</fullName>
    </submittedName>
</protein>
<comment type="caution">
    <text evidence="2">The sequence shown here is derived from an EMBL/GenBank/DDBJ whole genome shotgun (WGS) entry which is preliminary data.</text>
</comment>
<dbReference type="Pfam" id="PF04043">
    <property type="entry name" value="PMEI"/>
    <property type="match status" value="1"/>
</dbReference>
<feature type="non-terminal residue" evidence="2">
    <location>
        <position position="80"/>
    </location>
</feature>
<reference evidence="2 3" key="1">
    <citation type="journal article" date="2018" name="Front. Plant Sci.">
        <title>Red Clover (Trifolium pratense) and Zigzag Clover (T. medium) - A Picture of Genomic Similarities and Differences.</title>
        <authorList>
            <person name="Dluhosova J."/>
            <person name="Istvanek J."/>
            <person name="Nedelnik J."/>
            <person name="Repkova J."/>
        </authorList>
    </citation>
    <scope>NUCLEOTIDE SEQUENCE [LARGE SCALE GENOMIC DNA]</scope>
    <source>
        <strain evidence="3">cv. 10/8</strain>
        <tissue evidence="2">Leaf</tissue>
    </source>
</reference>
<sequence length="80" mass="8673">DQKFCYETLGSVRGADAADPKAYLAAALKAATDNVIKAFNMSDRLSVEYGDKDRGIKMALDGCKEMMEFALDSLDLSTTV</sequence>
<feature type="non-terminal residue" evidence="2">
    <location>
        <position position="1"/>
    </location>
</feature>
<evidence type="ECO:0000313" key="2">
    <source>
        <dbReference type="EMBL" id="MCI52514.1"/>
    </source>
</evidence>
<evidence type="ECO:0000259" key="1">
    <source>
        <dbReference type="Pfam" id="PF04043"/>
    </source>
</evidence>
<dbReference type="Proteomes" id="UP000265520">
    <property type="component" value="Unassembled WGS sequence"/>
</dbReference>
<feature type="domain" description="Pectinesterase inhibitor" evidence="1">
    <location>
        <begin position="2"/>
        <end position="77"/>
    </location>
</feature>
<dbReference type="Gene3D" id="1.20.140.40">
    <property type="entry name" value="Invertase/pectin methylesterase inhibitor family protein"/>
    <property type="match status" value="1"/>
</dbReference>
<dbReference type="SUPFAM" id="SSF101148">
    <property type="entry name" value="Plant invertase/pectin methylesterase inhibitor"/>
    <property type="match status" value="1"/>
</dbReference>
<proteinExistence type="predicted"/>
<organism evidence="2 3">
    <name type="scientific">Trifolium medium</name>
    <dbReference type="NCBI Taxonomy" id="97028"/>
    <lineage>
        <taxon>Eukaryota</taxon>
        <taxon>Viridiplantae</taxon>
        <taxon>Streptophyta</taxon>
        <taxon>Embryophyta</taxon>
        <taxon>Tracheophyta</taxon>
        <taxon>Spermatophyta</taxon>
        <taxon>Magnoliopsida</taxon>
        <taxon>eudicotyledons</taxon>
        <taxon>Gunneridae</taxon>
        <taxon>Pentapetalae</taxon>
        <taxon>rosids</taxon>
        <taxon>fabids</taxon>
        <taxon>Fabales</taxon>
        <taxon>Fabaceae</taxon>
        <taxon>Papilionoideae</taxon>
        <taxon>50 kb inversion clade</taxon>
        <taxon>NPAAA clade</taxon>
        <taxon>Hologalegina</taxon>
        <taxon>IRL clade</taxon>
        <taxon>Trifolieae</taxon>
        <taxon>Trifolium</taxon>
    </lineage>
</organism>
<dbReference type="InterPro" id="IPR006501">
    <property type="entry name" value="Pectinesterase_inhib_dom"/>
</dbReference>
<dbReference type="AlphaFoldDB" id="A0A392SWB4"/>
<keyword evidence="3" id="KW-1185">Reference proteome</keyword>
<evidence type="ECO:0000313" key="3">
    <source>
        <dbReference type="Proteomes" id="UP000265520"/>
    </source>
</evidence>
<dbReference type="EMBL" id="LXQA010448369">
    <property type="protein sequence ID" value="MCI52514.1"/>
    <property type="molecule type" value="Genomic_DNA"/>
</dbReference>
<dbReference type="InterPro" id="IPR035513">
    <property type="entry name" value="Invertase/methylesterase_inhib"/>
</dbReference>
<dbReference type="GO" id="GO:0004857">
    <property type="term" value="F:enzyme inhibitor activity"/>
    <property type="evidence" value="ECO:0007669"/>
    <property type="project" value="InterPro"/>
</dbReference>